<dbReference type="OrthoDB" id="48775at2"/>
<dbReference type="SUPFAM" id="SSF47413">
    <property type="entry name" value="lambda repressor-like DNA-binding domains"/>
    <property type="match status" value="1"/>
</dbReference>
<evidence type="ECO:0000256" key="1">
    <source>
        <dbReference type="ARBA" id="ARBA00023125"/>
    </source>
</evidence>
<dbReference type="Gene3D" id="1.10.260.40">
    <property type="entry name" value="lambda repressor-like DNA-binding domains"/>
    <property type="match status" value="1"/>
</dbReference>
<accession>A0A151AV55</accession>
<dbReference type="Pfam" id="PF01381">
    <property type="entry name" value="HTH_3"/>
    <property type="match status" value="1"/>
</dbReference>
<dbReference type="PROSITE" id="PS50943">
    <property type="entry name" value="HTH_CROC1"/>
    <property type="match status" value="1"/>
</dbReference>
<sequence length="83" mass="9617">MNRLKEMRKKHKISAKKLAEAVKTSRSNISMIELNLRKADLDLAKRIADYFNTTIEDIFFADKCHDMGQKNANETSINETLCR</sequence>
<gene>
    <name evidence="3" type="ORF">MOMUL_22760</name>
</gene>
<dbReference type="RefSeq" id="WP_064774406.1">
    <property type="nucleotide sequence ID" value="NZ_LTBC01000010.1"/>
</dbReference>
<dbReference type="CDD" id="cd00093">
    <property type="entry name" value="HTH_XRE"/>
    <property type="match status" value="1"/>
</dbReference>
<name>A0A151AV55_9FIRM</name>
<feature type="domain" description="HTH cro/C1-type" evidence="2">
    <location>
        <begin position="4"/>
        <end position="58"/>
    </location>
</feature>
<dbReference type="AlphaFoldDB" id="A0A151AV55"/>
<keyword evidence="4" id="KW-1185">Reference proteome</keyword>
<evidence type="ECO:0000313" key="3">
    <source>
        <dbReference type="EMBL" id="KYH31536.1"/>
    </source>
</evidence>
<dbReference type="GO" id="GO:0003677">
    <property type="term" value="F:DNA binding"/>
    <property type="evidence" value="ECO:0007669"/>
    <property type="project" value="UniProtKB-KW"/>
</dbReference>
<proteinExistence type="predicted"/>
<dbReference type="SMART" id="SM00530">
    <property type="entry name" value="HTH_XRE"/>
    <property type="match status" value="1"/>
</dbReference>
<keyword evidence="1" id="KW-0238">DNA-binding</keyword>
<protein>
    <recommendedName>
        <fullName evidence="2">HTH cro/C1-type domain-containing protein</fullName>
    </recommendedName>
</protein>
<reference evidence="3 4" key="1">
    <citation type="submission" date="2016-02" db="EMBL/GenBank/DDBJ databases">
        <title>Genome sequence of Moorella mulderi DSM 14980.</title>
        <authorList>
            <person name="Poehlein A."/>
            <person name="Daniel R."/>
        </authorList>
    </citation>
    <scope>NUCLEOTIDE SEQUENCE [LARGE SCALE GENOMIC DNA]</scope>
    <source>
        <strain evidence="3 4">DSM 14980</strain>
    </source>
</reference>
<dbReference type="PATRIC" id="fig|1122241.3.peg.2420"/>
<dbReference type="PANTHER" id="PTHR46558:SF4">
    <property type="entry name" value="DNA-BIDING PHAGE PROTEIN"/>
    <property type="match status" value="1"/>
</dbReference>
<organism evidence="3 4">
    <name type="scientific">Moorella mulderi DSM 14980</name>
    <dbReference type="NCBI Taxonomy" id="1122241"/>
    <lineage>
        <taxon>Bacteria</taxon>
        <taxon>Bacillati</taxon>
        <taxon>Bacillota</taxon>
        <taxon>Clostridia</taxon>
        <taxon>Neomoorellales</taxon>
        <taxon>Neomoorellaceae</taxon>
        <taxon>Neomoorella</taxon>
    </lineage>
</organism>
<dbReference type="EMBL" id="LTBC01000010">
    <property type="protein sequence ID" value="KYH31536.1"/>
    <property type="molecule type" value="Genomic_DNA"/>
</dbReference>
<dbReference type="InterPro" id="IPR010982">
    <property type="entry name" value="Lambda_DNA-bd_dom_sf"/>
</dbReference>
<dbReference type="PANTHER" id="PTHR46558">
    <property type="entry name" value="TRACRIPTIONAL REGULATORY PROTEIN-RELATED-RELATED"/>
    <property type="match status" value="1"/>
</dbReference>
<dbReference type="Proteomes" id="UP000075670">
    <property type="component" value="Unassembled WGS sequence"/>
</dbReference>
<dbReference type="InterPro" id="IPR001387">
    <property type="entry name" value="Cro/C1-type_HTH"/>
</dbReference>
<comment type="caution">
    <text evidence="3">The sequence shown here is derived from an EMBL/GenBank/DDBJ whole genome shotgun (WGS) entry which is preliminary data.</text>
</comment>
<evidence type="ECO:0000259" key="2">
    <source>
        <dbReference type="PROSITE" id="PS50943"/>
    </source>
</evidence>
<evidence type="ECO:0000313" key="4">
    <source>
        <dbReference type="Proteomes" id="UP000075670"/>
    </source>
</evidence>